<dbReference type="Proteomes" id="UP001056855">
    <property type="component" value="Chromosome"/>
</dbReference>
<evidence type="ECO:0000313" key="10">
    <source>
        <dbReference type="EMBL" id="UTF53459.1"/>
    </source>
</evidence>
<evidence type="ECO:0000259" key="9">
    <source>
        <dbReference type="Pfam" id="PF01163"/>
    </source>
</evidence>
<keyword evidence="6" id="KW-0067">ATP-binding</keyword>
<evidence type="ECO:0000256" key="3">
    <source>
        <dbReference type="ARBA" id="ARBA00022679"/>
    </source>
</evidence>
<keyword evidence="11" id="KW-1185">Reference proteome</keyword>
<evidence type="ECO:0000256" key="7">
    <source>
        <dbReference type="ARBA" id="ARBA00047899"/>
    </source>
</evidence>
<keyword evidence="4" id="KW-0547">Nucleotide-binding</keyword>
<keyword evidence="5 10" id="KW-0418">Kinase</keyword>
<dbReference type="EC" id="2.7.11.1" evidence="1"/>
<dbReference type="RefSeq" id="WP_254157942.1">
    <property type="nucleotide sequence ID" value="NZ_CP100355.1"/>
</dbReference>
<organism evidence="10 11">
    <name type="scientific">Natronosalvus rutilus</name>
    <dbReference type="NCBI Taxonomy" id="2953753"/>
    <lineage>
        <taxon>Archaea</taxon>
        <taxon>Methanobacteriati</taxon>
        <taxon>Methanobacteriota</taxon>
        <taxon>Stenosarchaea group</taxon>
        <taxon>Halobacteria</taxon>
        <taxon>Halobacteriales</taxon>
        <taxon>Natrialbaceae</taxon>
        <taxon>Natronosalvus</taxon>
    </lineage>
</organism>
<sequence length="272" mass="30859">MDIRQLARGTVEWDRLERVVRTLADRYDLEDVRVDFFEADNWLSTPCVLDDEYFVKIVSRQNALVHGLLTTGRNVGAFSSGTEGFFDRFETPREMVEHEFEATRRMREIGLNAPRPIDAFEVNGLGVLVLEYLPDFRTLDELTDDEFRDVSSTLFEMLRTLHDHGLAHGDLRAENVLLLEGDLYFIDATSVNEGRVRETRAYDLACALAMLEPRIGARAAVSAAAGVYDAETLLSARSFLDFVRLRPDHEFDSTQLRSEVEKVADIGYPGDS</sequence>
<evidence type="ECO:0000256" key="2">
    <source>
        <dbReference type="ARBA" id="ARBA00022527"/>
    </source>
</evidence>
<reference evidence="10" key="1">
    <citation type="submission" date="2022-06" db="EMBL/GenBank/DDBJ databases">
        <title>Diverse halophilic archaea isolated from saline environments.</title>
        <authorList>
            <person name="Cui H.-L."/>
        </authorList>
    </citation>
    <scope>NUCLEOTIDE SEQUENCE</scope>
    <source>
        <strain evidence="10">WLHS1</strain>
    </source>
</reference>
<evidence type="ECO:0000256" key="8">
    <source>
        <dbReference type="ARBA" id="ARBA00048679"/>
    </source>
</evidence>
<dbReference type="InterPro" id="IPR011009">
    <property type="entry name" value="Kinase-like_dom_sf"/>
</dbReference>
<comment type="catalytic activity">
    <reaction evidence="8">
        <text>L-seryl-[protein] + ATP = O-phospho-L-seryl-[protein] + ADP + H(+)</text>
        <dbReference type="Rhea" id="RHEA:17989"/>
        <dbReference type="Rhea" id="RHEA-COMP:9863"/>
        <dbReference type="Rhea" id="RHEA-COMP:11604"/>
        <dbReference type="ChEBI" id="CHEBI:15378"/>
        <dbReference type="ChEBI" id="CHEBI:29999"/>
        <dbReference type="ChEBI" id="CHEBI:30616"/>
        <dbReference type="ChEBI" id="CHEBI:83421"/>
        <dbReference type="ChEBI" id="CHEBI:456216"/>
        <dbReference type="EC" id="2.7.11.1"/>
    </reaction>
</comment>
<dbReference type="GO" id="GO:0005524">
    <property type="term" value="F:ATP binding"/>
    <property type="evidence" value="ECO:0007669"/>
    <property type="project" value="UniProtKB-KW"/>
</dbReference>
<comment type="catalytic activity">
    <reaction evidence="7">
        <text>L-threonyl-[protein] + ATP = O-phospho-L-threonyl-[protein] + ADP + H(+)</text>
        <dbReference type="Rhea" id="RHEA:46608"/>
        <dbReference type="Rhea" id="RHEA-COMP:11060"/>
        <dbReference type="Rhea" id="RHEA-COMP:11605"/>
        <dbReference type="ChEBI" id="CHEBI:15378"/>
        <dbReference type="ChEBI" id="CHEBI:30013"/>
        <dbReference type="ChEBI" id="CHEBI:30616"/>
        <dbReference type="ChEBI" id="CHEBI:61977"/>
        <dbReference type="ChEBI" id="CHEBI:456216"/>
        <dbReference type="EC" id="2.7.11.1"/>
    </reaction>
</comment>
<gene>
    <name evidence="10" type="ORF">NGM29_17080</name>
</gene>
<dbReference type="EMBL" id="CP100355">
    <property type="protein sequence ID" value="UTF53459.1"/>
    <property type="molecule type" value="Genomic_DNA"/>
</dbReference>
<protein>
    <recommendedName>
        <fullName evidence="1">non-specific serine/threonine protein kinase</fullName>
        <ecNumber evidence="1">2.7.11.1</ecNumber>
    </recommendedName>
</protein>
<evidence type="ECO:0000256" key="6">
    <source>
        <dbReference type="ARBA" id="ARBA00022840"/>
    </source>
</evidence>
<evidence type="ECO:0000313" key="11">
    <source>
        <dbReference type="Proteomes" id="UP001056855"/>
    </source>
</evidence>
<dbReference type="GO" id="GO:0004674">
    <property type="term" value="F:protein serine/threonine kinase activity"/>
    <property type="evidence" value="ECO:0007669"/>
    <property type="project" value="UniProtKB-KW"/>
</dbReference>
<keyword evidence="3" id="KW-0808">Transferase</keyword>
<name>A0A9E7N834_9EURY</name>
<dbReference type="SUPFAM" id="SSF56112">
    <property type="entry name" value="Protein kinase-like (PK-like)"/>
    <property type="match status" value="1"/>
</dbReference>
<evidence type="ECO:0000256" key="5">
    <source>
        <dbReference type="ARBA" id="ARBA00022777"/>
    </source>
</evidence>
<accession>A0A9E7N834</accession>
<dbReference type="InterPro" id="IPR018934">
    <property type="entry name" value="RIO_dom"/>
</dbReference>
<proteinExistence type="predicted"/>
<feature type="domain" description="RIO-type" evidence="9">
    <location>
        <begin position="92"/>
        <end position="188"/>
    </location>
</feature>
<dbReference type="KEGG" id="sawl:NGM29_17080"/>
<dbReference type="Pfam" id="PF01163">
    <property type="entry name" value="RIO1"/>
    <property type="match status" value="1"/>
</dbReference>
<evidence type="ECO:0000256" key="4">
    <source>
        <dbReference type="ARBA" id="ARBA00022741"/>
    </source>
</evidence>
<evidence type="ECO:0000256" key="1">
    <source>
        <dbReference type="ARBA" id="ARBA00012513"/>
    </source>
</evidence>
<dbReference type="GeneID" id="73291796"/>
<keyword evidence="2" id="KW-0723">Serine/threonine-protein kinase</keyword>
<dbReference type="Gene3D" id="1.10.510.10">
    <property type="entry name" value="Transferase(Phosphotransferase) domain 1"/>
    <property type="match status" value="1"/>
</dbReference>
<dbReference type="AlphaFoldDB" id="A0A9E7N834"/>